<dbReference type="STRING" id="869279.SE15_05715"/>
<comment type="similarity">
    <text evidence="1">Belongs to the ABC transporter superfamily.</text>
</comment>
<evidence type="ECO:0000256" key="1">
    <source>
        <dbReference type="ARBA" id="ARBA00005417"/>
    </source>
</evidence>
<dbReference type="PATRIC" id="fig|869279.4.peg.1150"/>
<feature type="domain" description="ABC transporter" evidence="5">
    <location>
        <begin position="5"/>
        <end position="235"/>
    </location>
</feature>
<reference evidence="6 7" key="1">
    <citation type="submission" date="2015-07" db="EMBL/GenBank/DDBJ databases">
        <title>Whole genome sequence of Thermanaerothrix daxensis DSM 23592.</title>
        <authorList>
            <person name="Hemp J."/>
            <person name="Ward L.M."/>
            <person name="Pace L.A."/>
            <person name="Fischer W.W."/>
        </authorList>
    </citation>
    <scope>NUCLEOTIDE SEQUENCE [LARGE SCALE GENOMIC DNA]</scope>
    <source>
        <strain evidence="6 7">GNS-1</strain>
    </source>
</reference>
<dbReference type="AlphaFoldDB" id="A0A0P6XM70"/>
<keyword evidence="3" id="KW-0547">Nucleotide-binding</keyword>
<evidence type="ECO:0000313" key="7">
    <source>
        <dbReference type="Proteomes" id="UP000050544"/>
    </source>
</evidence>
<dbReference type="RefSeq" id="WP_054521115.1">
    <property type="nucleotide sequence ID" value="NZ_LGKO01000002.1"/>
</dbReference>
<name>A0A0P6XM70_9CHLR</name>
<dbReference type="SUPFAM" id="SSF52540">
    <property type="entry name" value="P-loop containing nucleoside triphosphate hydrolases"/>
    <property type="match status" value="1"/>
</dbReference>
<dbReference type="OrthoDB" id="9775135at2"/>
<keyword evidence="7" id="KW-1185">Reference proteome</keyword>
<evidence type="ECO:0000256" key="3">
    <source>
        <dbReference type="ARBA" id="ARBA00022741"/>
    </source>
</evidence>
<dbReference type="Proteomes" id="UP000050544">
    <property type="component" value="Unassembled WGS sequence"/>
</dbReference>
<sequence length="314" mass="34853">MSEVIVTKDLTKKYGDFVAVDHLNLIVHKGEVFGLLGPNGAGKTTTILMILGLTEPTSGSIRVLGFDPTRQPLTVKAHVGYLPDQVGFYDELTAYENLIYIAKLNGLPREEADRRIESALQKVNLVEMRDKAVSTFSRGMRQRLGVAEILIKQPQIIIMDEPTQGLDPEGAREFLEIIRTLRAEGITILLSSHLLHQVQAVCDRVGLFHRGKMMLVGTVDELGRKVLGKAFRIYVETPNTTPEIIEALKQVPEAVNVRALNTTTIEVEATSDIRHEVAKTLITAGGQLRGLSMEAQSLDEIYAQYFQEVEHVRA</sequence>
<dbReference type="GO" id="GO:0005524">
    <property type="term" value="F:ATP binding"/>
    <property type="evidence" value="ECO:0007669"/>
    <property type="project" value="UniProtKB-KW"/>
</dbReference>
<proteinExistence type="inferred from homology"/>
<dbReference type="Gene3D" id="3.40.50.300">
    <property type="entry name" value="P-loop containing nucleotide triphosphate hydrolases"/>
    <property type="match status" value="1"/>
</dbReference>
<dbReference type="GO" id="GO:0016887">
    <property type="term" value="F:ATP hydrolysis activity"/>
    <property type="evidence" value="ECO:0007669"/>
    <property type="project" value="InterPro"/>
</dbReference>
<dbReference type="SMART" id="SM00382">
    <property type="entry name" value="AAA"/>
    <property type="match status" value="1"/>
</dbReference>
<dbReference type="CDD" id="cd03230">
    <property type="entry name" value="ABC_DR_subfamily_A"/>
    <property type="match status" value="1"/>
</dbReference>
<evidence type="ECO:0000259" key="5">
    <source>
        <dbReference type="PROSITE" id="PS50893"/>
    </source>
</evidence>
<protein>
    <submittedName>
        <fullName evidence="6">ABC transporter ATP-binding protein</fullName>
    </submittedName>
</protein>
<evidence type="ECO:0000313" key="6">
    <source>
        <dbReference type="EMBL" id="KPL84571.1"/>
    </source>
</evidence>
<gene>
    <name evidence="6" type="ORF">SE15_05715</name>
</gene>
<dbReference type="PANTHER" id="PTHR43335">
    <property type="entry name" value="ABC TRANSPORTER, ATP-BINDING PROTEIN"/>
    <property type="match status" value="1"/>
</dbReference>
<accession>A0A0P6XM70</accession>
<comment type="caution">
    <text evidence="6">The sequence shown here is derived from an EMBL/GenBank/DDBJ whole genome shotgun (WGS) entry which is preliminary data.</text>
</comment>
<dbReference type="PANTHER" id="PTHR43335:SF11">
    <property type="entry name" value="ABC TRANSPORTER RELATED"/>
    <property type="match status" value="1"/>
</dbReference>
<dbReference type="InterPro" id="IPR027417">
    <property type="entry name" value="P-loop_NTPase"/>
</dbReference>
<dbReference type="PROSITE" id="PS50893">
    <property type="entry name" value="ABC_TRANSPORTER_2"/>
    <property type="match status" value="1"/>
</dbReference>
<keyword evidence="2" id="KW-0813">Transport</keyword>
<keyword evidence="4 6" id="KW-0067">ATP-binding</keyword>
<dbReference type="EMBL" id="LGKO01000002">
    <property type="protein sequence ID" value="KPL84571.1"/>
    <property type="molecule type" value="Genomic_DNA"/>
</dbReference>
<dbReference type="Pfam" id="PF00005">
    <property type="entry name" value="ABC_tran"/>
    <property type="match status" value="1"/>
</dbReference>
<evidence type="ECO:0000256" key="2">
    <source>
        <dbReference type="ARBA" id="ARBA00022448"/>
    </source>
</evidence>
<dbReference type="InterPro" id="IPR003439">
    <property type="entry name" value="ABC_transporter-like_ATP-bd"/>
</dbReference>
<dbReference type="InterPro" id="IPR003593">
    <property type="entry name" value="AAA+_ATPase"/>
</dbReference>
<organism evidence="6 7">
    <name type="scientific">Thermanaerothrix daxensis</name>
    <dbReference type="NCBI Taxonomy" id="869279"/>
    <lineage>
        <taxon>Bacteria</taxon>
        <taxon>Bacillati</taxon>
        <taxon>Chloroflexota</taxon>
        <taxon>Anaerolineae</taxon>
        <taxon>Anaerolineales</taxon>
        <taxon>Anaerolineaceae</taxon>
        <taxon>Thermanaerothrix</taxon>
    </lineage>
</organism>
<evidence type="ECO:0000256" key="4">
    <source>
        <dbReference type="ARBA" id="ARBA00022840"/>
    </source>
</evidence>